<dbReference type="AlphaFoldDB" id="A0AAV7IGP3"/>
<comment type="caution">
    <text evidence="1">The sequence shown here is derived from an EMBL/GenBank/DDBJ whole genome shotgun (WGS) entry which is preliminary data.</text>
</comment>
<dbReference type="EMBL" id="JAHXZJ010000374">
    <property type="protein sequence ID" value="KAH0560751.1"/>
    <property type="molecule type" value="Genomic_DNA"/>
</dbReference>
<gene>
    <name evidence="1" type="ORF">KQX54_008086</name>
</gene>
<sequence length="161" mass="18212">MEAARGVSEQAYNKGIAGGHTQLITIVRLILASSQRFRGIFNPENSKLCRTRRDQPFTTPLENYDALGVRIWCLSQIPSCVGDALYSKDVSRALRPETSKFKERVLRSRDREKKVKLASADDRVRISICVLFLRPSFFQTSGIELMNDPNRVFSTSLRATS</sequence>
<dbReference type="Proteomes" id="UP000826195">
    <property type="component" value="Unassembled WGS sequence"/>
</dbReference>
<proteinExistence type="predicted"/>
<reference evidence="1 2" key="1">
    <citation type="journal article" date="2021" name="J. Hered.">
        <title>A chromosome-level genome assembly of the parasitoid wasp, Cotesia glomerata (Hymenoptera: Braconidae).</title>
        <authorList>
            <person name="Pinto B.J."/>
            <person name="Weis J.J."/>
            <person name="Gamble T."/>
            <person name="Ode P.J."/>
            <person name="Paul R."/>
            <person name="Zaspel J.M."/>
        </authorList>
    </citation>
    <scope>NUCLEOTIDE SEQUENCE [LARGE SCALE GENOMIC DNA]</scope>
    <source>
        <strain evidence="1">CgM1</strain>
    </source>
</reference>
<protein>
    <submittedName>
        <fullName evidence="1">Uncharacterized protein</fullName>
    </submittedName>
</protein>
<evidence type="ECO:0000313" key="1">
    <source>
        <dbReference type="EMBL" id="KAH0560751.1"/>
    </source>
</evidence>
<organism evidence="1 2">
    <name type="scientific">Cotesia glomerata</name>
    <name type="common">Lepidopteran parasitic wasp</name>
    <name type="synonym">Apanteles glomeratus</name>
    <dbReference type="NCBI Taxonomy" id="32391"/>
    <lineage>
        <taxon>Eukaryota</taxon>
        <taxon>Metazoa</taxon>
        <taxon>Ecdysozoa</taxon>
        <taxon>Arthropoda</taxon>
        <taxon>Hexapoda</taxon>
        <taxon>Insecta</taxon>
        <taxon>Pterygota</taxon>
        <taxon>Neoptera</taxon>
        <taxon>Endopterygota</taxon>
        <taxon>Hymenoptera</taxon>
        <taxon>Apocrita</taxon>
        <taxon>Ichneumonoidea</taxon>
        <taxon>Braconidae</taxon>
        <taxon>Microgastrinae</taxon>
        <taxon>Cotesia</taxon>
    </lineage>
</organism>
<accession>A0AAV7IGP3</accession>
<evidence type="ECO:0000313" key="2">
    <source>
        <dbReference type="Proteomes" id="UP000826195"/>
    </source>
</evidence>
<keyword evidence="2" id="KW-1185">Reference proteome</keyword>
<name>A0AAV7IGP3_COTGL</name>